<organism evidence="7 8">
    <name type="scientific">Candidatus Aphodousia faecigallinarum</name>
    <dbReference type="NCBI Taxonomy" id="2840677"/>
    <lineage>
        <taxon>Bacteria</taxon>
        <taxon>Pseudomonadati</taxon>
        <taxon>Pseudomonadota</taxon>
        <taxon>Betaproteobacteria</taxon>
        <taxon>Burkholderiales</taxon>
        <taxon>Sutterellaceae</taxon>
        <taxon>Sutterellaceae incertae sedis</taxon>
        <taxon>Candidatus Aphodousia</taxon>
    </lineage>
</organism>
<keyword evidence="3" id="KW-0574">Periplasm</keyword>
<gene>
    <name evidence="7" type="ORF">IAC56_01660</name>
</gene>
<dbReference type="PROSITE" id="PS51352">
    <property type="entry name" value="THIOREDOXIN_2"/>
    <property type="match status" value="1"/>
</dbReference>
<dbReference type="GO" id="GO:0042597">
    <property type="term" value="C:periplasmic space"/>
    <property type="evidence" value="ECO:0007669"/>
    <property type="project" value="UniProtKB-SubCell"/>
</dbReference>
<evidence type="ECO:0000256" key="5">
    <source>
        <dbReference type="SAM" id="SignalP"/>
    </source>
</evidence>
<protein>
    <recommendedName>
        <fullName evidence="3">Thiol:disulfide interchange protein</fullName>
    </recommendedName>
</protein>
<dbReference type="InterPro" id="IPR036249">
    <property type="entry name" value="Thioredoxin-like_sf"/>
</dbReference>
<dbReference type="PIRSF" id="PIRSF001488">
    <property type="entry name" value="Tdi_protein"/>
    <property type="match status" value="1"/>
</dbReference>
<evidence type="ECO:0000259" key="6">
    <source>
        <dbReference type="PROSITE" id="PS51352"/>
    </source>
</evidence>
<evidence type="ECO:0000256" key="3">
    <source>
        <dbReference type="PIRNR" id="PIRNR001488"/>
    </source>
</evidence>
<comment type="subcellular location">
    <subcellularLocation>
        <location evidence="3">Periplasm</location>
    </subcellularLocation>
</comment>
<keyword evidence="3" id="KW-1015">Disulfide bond</keyword>
<comment type="similarity">
    <text evidence="3">Belongs to the thioredoxin family.</text>
</comment>
<evidence type="ECO:0000313" key="8">
    <source>
        <dbReference type="Proteomes" id="UP000824083"/>
    </source>
</evidence>
<sequence>MRQFWCAAACVLTILSAPVEAFEAVAGKDFRLIEPTVDSTNEKIEVIDFFAYTCAHCQRLAPLLEDWIKKQPEDVLVRRVPVAWEPTTQFLSKIFYTFEALGRIEDLHPIFWQDILAGQITSEADLQKWLQNNKVNIDDWNRAYNSFSVTMKTQQALQTWQNYQLDATPYIAVAGKYLTAPHLAGTRQKTIQVLDWLIEHERQLRQKH</sequence>
<accession>A0A9D1LEV4</accession>
<dbReference type="InterPro" id="IPR050824">
    <property type="entry name" value="Thiol_disulfide_DsbA"/>
</dbReference>
<keyword evidence="1 5" id="KW-0732">Signal</keyword>
<feature type="chain" id="PRO_5038581754" description="Thiol:disulfide interchange protein" evidence="5">
    <location>
        <begin position="22"/>
        <end position="208"/>
    </location>
</feature>
<dbReference type="AlphaFoldDB" id="A0A9D1LEV4"/>
<dbReference type="EMBL" id="DVMY01000031">
    <property type="protein sequence ID" value="HIU36970.1"/>
    <property type="molecule type" value="Genomic_DNA"/>
</dbReference>
<dbReference type="InterPro" id="IPR017937">
    <property type="entry name" value="Thioredoxin_CS"/>
</dbReference>
<dbReference type="Pfam" id="PF00085">
    <property type="entry name" value="Thioredoxin"/>
    <property type="match status" value="1"/>
</dbReference>
<dbReference type="Proteomes" id="UP000824083">
    <property type="component" value="Unassembled WGS sequence"/>
</dbReference>
<feature type="signal peptide" evidence="5">
    <location>
        <begin position="1"/>
        <end position="21"/>
    </location>
</feature>
<feature type="domain" description="Thioredoxin" evidence="6">
    <location>
        <begin position="11"/>
        <end position="149"/>
    </location>
</feature>
<dbReference type="GO" id="GO:0015036">
    <property type="term" value="F:disulfide oxidoreductase activity"/>
    <property type="evidence" value="ECO:0007669"/>
    <property type="project" value="UniProtKB-ARBA"/>
</dbReference>
<reference evidence="7" key="1">
    <citation type="submission" date="2020-10" db="EMBL/GenBank/DDBJ databases">
        <authorList>
            <person name="Gilroy R."/>
        </authorList>
    </citation>
    <scope>NUCLEOTIDE SEQUENCE</scope>
    <source>
        <strain evidence="7">7463</strain>
    </source>
</reference>
<evidence type="ECO:0000256" key="4">
    <source>
        <dbReference type="PIRSR" id="PIRSR001488-1"/>
    </source>
</evidence>
<proteinExistence type="inferred from homology"/>
<dbReference type="SUPFAM" id="SSF52833">
    <property type="entry name" value="Thioredoxin-like"/>
    <property type="match status" value="1"/>
</dbReference>
<evidence type="ECO:0000256" key="1">
    <source>
        <dbReference type="ARBA" id="ARBA00022729"/>
    </source>
</evidence>
<comment type="caution">
    <text evidence="7">The sequence shown here is derived from an EMBL/GenBank/DDBJ whole genome shotgun (WGS) entry which is preliminary data.</text>
</comment>
<feature type="disulfide bond" description="Redox-active" evidence="4">
    <location>
        <begin position="54"/>
        <end position="57"/>
    </location>
</feature>
<reference evidence="7" key="2">
    <citation type="journal article" date="2021" name="PeerJ">
        <title>Extensive microbial diversity within the chicken gut microbiome revealed by metagenomics and culture.</title>
        <authorList>
            <person name="Gilroy R."/>
            <person name="Ravi A."/>
            <person name="Getino M."/>
            <person name="Pursley I."/>
            <person name="Horton D.L."/>
            <person name="Alikhan N.F."/>
            <person name="Baker D."/>
            <person name="Gharbi K."/>
            <person name="Hall N."/>
            <person name="Watson M."/>
            <person name="Adriaenssens E.M."/>
            <person name="Foster-Nyarko E."/>
            <person name="Jarju S."/>
            <person name="Secka A."/>
            <person name="Antonio M."/>
            <person name="Oren A."/>
            <person name="Chaudhuri R.R."/>
            <person name="La Ragione R."/>
            <person name="Hildebrand F."/>
            <person name="Pallen M.J."/>
        </authorList>
    </citation>
    <scope>NUCLEOTIDE SEQUENCE</scope>
    <source>
        <strain evidence="7">7463</strain>
    </source>
</reference>
<evidence type="ECO:0000313" key="7">
    <source>
        <dbReference type="EMBL" id="HIU36970.1"/>
    </source>
</evidence>
<dbReference type="PROSITE" id="PS00194">
    <property type="entry name" value="THIOREDOXIN_1"/>
    <property type="match status" value="1"/>
</dbReference>
<evidence type="ECO:0000256" key="2">
    <source>
        <dbReference type="ARBA" id="ARBA00023284"/>
    </source>
</evidence>
<dbReference type="InterPro" id="IPR013766">
    <property type="entry name" value="Thioredoxin_domain"/>
</dbReference>
<name>A0A9D1LEV4_9BURK</name>
<dbReference type="Gene3D" id="3.40.30.10">
    <property type="entry name" value="Glutaredoxin"/>
    <property type="match status" value="1"/>
</dbReference>
<dbReference type="PANTHER" id="PTHR35891">
    <property type="entry name" value="THIOL:DISULFIDE INTERCHANGE PROTEIN DSBA"/>
    <property type="match status" value="1"/>
</dbReference>
<dbReference type="PANTHER" id="PTHR35891:SF3">
    <property type="entry name" value="THIOL:DISULFIDE INTERCHANGE PROTEIN DSBL"/>
    <property type="match status" value="1"/>
</dbReference>
<dbReference type="CDD" id="cd03019">
    <property type="entry name" value="DsbA_DsbA"/>
    <property type="match status" value="1"/>
</dbReference>
<keyword evidence="2" id="KW-0676">Redox-active center</keyword>
<dbReference type="InterPro" id="IPR023205">
    <property type="entry name" value="DsbA/DsbL"/>
</dbReference>